<reference evidence="3" key="1">
    <citation type="submission" date="2007-04" db="EMBL/GenBank/DDBJ databases">
        <authorList>
            <consortium name="US DOE Joint Genome Institute"/>
            <person name="Copeland A."/>
            <person name="Lucas S."/>
            <person name="Lapidus A."/>
            <person name="Barry K."/>
            <person name="Detter J.C."/>
            <person name="Glavina del Rio T."/>
            <person name="Hammon N."/>
            <person name="Israni S."/>
            <person name="Dalin E."/>
            <person name="Tice H."/>
            <person name="Pitluck S."/>
            <person name="Chain P."/>
            <person name="Malfatti S."/>
            <person name="Shin M."/>
            <person name="Vergez L."/>
            <person name="Schmutz J."/>
            <person name="Larimer F."/>
            <person name="Land M."/>
            <person name="Hauser L."/>
            <person name="Kyrpides N."/>
            <person name="Mikhailova N."/>
            <person name="Miller C."/>
            <person name="Richardson P."/>
        </authorList>
    </citation>
    <scope>NUCLEOTIDE SEQUENCE</scope>
    <source>
        <strain evidence="3">PYR-GCK</strain>
    </source>
</reference>
<dbReference type="InterPro" id="IPR003615">
    <property type="entry name" value="HNH_nuc"/>
</dbReference>
<dbReference type="eggNOG" id="COG1403">
    <property type="taxonomic scope" value="Bacteria"/>
</dbReference>
<name>A4TBY3_MYCGI</name>
<sequence>MSAPGCSVPDMFESLFDYDTEASEKELRVLVEQYEALKSRAAAAQARVTALWAAKRAAAERAAGIGTRKRGKGLASEIALARHDAPVKGNQHLGFANALVHEMPHTLAALECGVLSEYRATLIVRESACLSAEHRRRLDEELCSDPSKLAGWGNNRVEAEAKRITARLDAAAVVERSAKAEQDRCVTTRPAPNCMVYVTVLLPVAQGVGMYAALKRAADTTFDERSRGQVMADTAYARITGKVATQPVSVSLNLVMADTTLAGDDTEPAWLDGYGPVPAGFACKLTGDAVADEDVKATLRRLYRHPGSGQLVAMESRSRAFPKGLAAFIGIRDRTCRTPYCNAPIRHHDHATPDRDGGRTSAVNGLGLCEACNYAKEAPGWTVTTSVRAGEHRAEFVTPTHATYYSIAPPLPGTRISRRSIVEDRFSIDLVTFEAA</sequence>
<reference evidence="3" key="2">
    <citation type="journal article" date="2013" name="PLoS ONE">
        <title>A Gene Expression Study of the Activities of Aromatic Ring-Cleavage Dioxygenases in Mycobacterium gilvum PYR-GCK to Changes in Salinity and pH during Pyrene Degradation.</title>
        <authorList>
            <person name="Badejo A.C."/>
            <person name="Badejo A.O."/>
            <person name="Shin K.H."/>
            <person name="Chai Y.G."/>
        </authorList>
    </citation>
    <scope>NUCLEOTIDE SEQUENCE [LARGE SCALE GENOMIC DNA]</scope>
    <source>
        <strain evidence="3">PYR-GCK</strain>
    </source>
</reference>
<feature type="coiled-coil region" evidence="1">
    <location>
        <begin position="20"/>
        <end position="47"/>
    </location>
</feature>
<dbReference type="HOGENOM" id="CLU_021786_0_1_11"/>
<dbReference type="CDD" id="cd00085">
    <property type="entry name" value="HNHc"/>
    <property type="match status" value="1"/>
</dbReference>
<evidence type="ECO:0000256" key="1">
    <source>
        <dbReference type="SAM" id="Coils"/>
    </source>
</evidence>
<feature type="domain" description="HNH nuclease" evidence="2">
    <location>
        <begin position="324"/>
        <end position="374"/>
    </location>
</feature>
<organism evidence="3">
    <name type="scientific">Mycolicibacterium gilvum (strain PYR-GCK)</name>
    <name type="common">Mycobacterium gilvum (strain PYR-GCK)</name>
    <dbReference type="NCBI Taxonomy" id="350054"/>
    <lineage>
        <taxon>Bacteria</taxon>
        <taxon>Bacillati</taxon>
        <taxon>Actinomycetota</taxon>
        <taxon>Actinomycetes</taxon>
        <taxon>Mycobacteriales</taxon>
        <taxon>Mycobacteriaceae</taxon>
        <taxon>Mycolicibacterium</taxon>
    </lineage>
</organism>
<accession>A4TBY3</accession>
<dbReference type="EMBL" id="CP000656">
    <property type="protein sequence ID" value="ABP46222.1"/>
    <property type="molecule type" value="Genomic_DNA"/>
</dbReference>
<dbReference type="AlphaFoldDB" id="A4TBY3"/>
<dbReference type="SMART" id="SM00507">
    <property type="entry name" value="HNHc"/>
    <property type="match status" value="1"/>
</dbReference>
<evidence type="ECO:0000313" key="3">
    <source>
        <dbReference type="EMBL" id="ABP46222.1"/>
    </source>
</evidence>
<proteinExistence type="predicted"/>
<gene>
    <name evidence="3" type="ordered locus">Mflv_3750</name>
</gene>
<protein>
    <submittedName>
        <fullName evidence="3">HNH nuclease</fullName>
    </submittedName>
</protein>
<dbReference type="STRING" id="350054.Mflv_3750"/>
<dbReference type="KEGG" id="mgi:Mflv_3750"/>
<keyword evidence="1" id="KW-0175">Coiled coil</keyword>
<evidence type="ECO:0000259" key="2">
    <source>
        <dbReference type="SMART" id="SM00507"/>
    </source>
</evidence>